<reference evidence="2 3" key="1">
    <citation type="submission" date="2022-10" db="EMBL/GenBank/DDBJ databases">
        <title>The complete genomes of actinobacterial strains from the NBC collection.</title>
        <authorList>
            <person name="Joergensen T.S."/>
            <person name="Alvarez Arevalo M."/>
            <person name="Sterndorff E.B."/>
            <person name="Faurdal D."/>
            <person name="Vuksanovic O."/>
            <person name="Mourched A.-S."/>
            <person name="Charusanti P."/>
            <person name="Shaw S."/>
            <person name="Blin K."/>
            <person name="Weber T."/>
        </authorList>
    </citation>
    <scope>NUCLEOTIDE SEQUENCE [LARGE SCALE GENOMIC DNA]</scope>
    <source>
        <strain evidence="2 3">NBC 01792</strain>
    </source>
</reference>
<dbReference type="EMBL" id="CP109083">
    <property type="protein sequence ID" value="WSB09766.1"/>
    <property type="molecule type" value="Genomic_DNA"/>
</dbReference>
<keyword evidence="1" id="KW-0472">Membrane</keyword>
<dbReference type="RefSeq" id="WP_326704037.1">
    <property type="nucleotide sequence ID" value="NZ_CP109083.1"/>
</dbReference>
<evidence type="ECO:0000313" key="3">
    <source>
        <dbReference type="Proteomes" id="UP001356428"/>
    </source>
</evidence>
<evidence type="ECO:0000256" key="1">
    <source>
        <dbReference type="SAM" id="Phobius"/>
    </source>
</evidence>
<keyword evidence="1" id="KW-1133">Transmembrane helix</keyword>
<protein>
    <submittedName>
        <fullName evidence="2">Uncharacterized protein</fullName>
    </submittedName>
</protein>
<feature type="transmembrane region" description="Helical" evidence="1">
    <location>
        <begin position="34"/>
        <end position="55"/>
    </location>
</feature>
<keyword evidence="1" id="KW-0812">Transmembrane</keyword>
<organism evidence="2 3">
    <name type="scientific">Streptomyces cyaneofuscatus</name>
    <dbReference type="NCBI Taxonomy" id="66883"/>
    <lineage>
        <taxon>Bacteria</taxon>
        <taxon>Bacillati</taxon>
        <taxon>Actinomycetota</taxon>
        <taxon>Actinomycetes</taxon>
        <taxon>Kitasatosporales</taxon>
        <taxon>Streptomycetaceae</taxon>
        <taxon>Streptomyces</taxon>
    </lineage>
</organism>
<keyword evidence="3" id="KW-1185">Reference proteome</keyword>
<dbReference type="Proteomes" id="UP001356428">
    <property type="component" value="Chromosome"/>
</dbReference>
<evidence type="ECO:0000313" key="2">
    <source>
        <dbReference type="EMBL" id="WSB09766.1"/>
    </source>
</evidence>
<sequence length="223" mass="23341">MADIEELLTDTPVRLAPAAAVRARGDRRRTGRRAAVAVVAAVAAGAVGFGAWAGLVLPDGSGGTDVATVGPNPFLSDGVVQTPDPSELPGHEVLRWKTVHGEPEDEADVAPLPKAGLGDTCALWSADLDSPDMQYTQVYVGKDGARARYRVSEYGTRAEAAEAMDQLDVTLVGCGVKKAVGEPDGEYTGVTRDTGDQLNVTVTSWGAWVAVEEVQLPAESRDN</sequence>
<proteinExistence type="predicted"/>
<name>A0ABZ1F0A9_9ACTN</name>
<accession>A0ABZ1F0A9</accession>
<gene>
    <name evidence="2" type="ORF">OG849_22275</name>
</gene>